<proteinExistence type="predicted"/>
<dbReference type="InterPro" id="IPR036770">
    <property type="entry name" value="Ankyrin_rpt-contain_sf"/>
</dbReference>
<dbReference type="EMBL" id="AFYH01250810">
    <property type="status" value="NOT_ANNOTATED_CDS"/>
    <property type="molecule type" value="Genomic_DNA"/>
</dbReference>
<dbReference type="KEGG" id="lcm:102362384"/>
<dbReference type="SUPFAM" id="SSF47473">
    <property type="entry name" value="EF-hand"/>
    <property type="match status" value="1"/>
</dbReference>
<dbReference type="eggNOG" id="KOG4177">
    <property type="taxonomic scope" value="Eukaryota"/>
</dbReference>
<dbReference type="FunCoup" id="M3XJT9">
    <property type="interactions" value="31"/>
</dbReference>
<feature type="repeat" description="ANK" evidence="1">
    <location>
        <begin position="186"/>
        <end position="218"/>
    </location>
</feature>
<protein>
    <submittedName>
        <fullName evidence="4">Ankyrin repeat and EF-hand domain containing 1</fullName>
    </submittedName>
</protein>
<feature type="repeat" description="ANK" evidence="1">
    <location>
        <begin position="80"/>
        <end position="112"/>
    </location>
</feature>
<feature type="domain" description="EF-hand" evidence="3">
    <location>
        <begin position="372"/>
        <end position="407"/>
    </location>
</feature>
<dbReference type="InParanoid" id="M3XJT9"/>
<accession>M3XJT9</accession>
<dbReference type="OrthoDB" id="539213at2759"/>
<dbReference type="Ensembl" id="ENSLACT00000026156.1">
    <property type="protein sequence ID" value="ENSLACP00000022995.1"/>
    <property type="gene ID" value="ENSLACG00000003147.2"/>
</dbReference>
<dbReference type="GO" id="GO:0005509">
    <property type="term" value="F:calcium ion binding"/>
    <property type="evidence" value="ECO:0007669"/>
    <property type="project" value="InterPro"/>
</dbReference>
<feature type="repeat" description="ANK" evidence="1">
    <location>
        <begin position="524"/>
        <end position="556"/>
    </location>
</feature>
<dbReference type="PROSITE" id="PS50297">
    <property type="entry name" value="ANK_REP_REGION"/>
    <property type="match status" value="7"/>
</dbReference>
<feature type="repeat" description="ANK" evidence="1">
    <location>
        <begin position="557"/>
        <end position="589"/>
    </location>
</feature>
<dbReference type="EMBL" id="AFYH01250808">
    <property type="status" value="NOT_ANNOTATED_CDS"/>
    <property type="molecule type" value="Genomic_DNA"/>
</dbReference>
<dbReference type="Pfam" id="PF12796">
    <property type="entry name" value="Ank_2"/>
    <property type="match status" value="4"/>
</dbReference>
<dbReference type="SMART" id="SM00248">
    <property type="entry name" value="ANK"/>
    <property type="match status" value="10"/>
</dbReference>
<evidence type="ECO:0000256" key="1">
    <source>
        <dbReference type="PROSITE-ProRule" id="PRU00023"/>
    </source>
</evidence>
<reference evidence="4" key="2">
    <citation type="submission" date="2025-08" db="UniProtKB">
        <authorList>
            <consortium name="Ensembl"/>
        </authorList>
    </citation>
    <scope>IDENTIFICATION</scope>
</reference>
<dbReference type="InterPro" id="IPR002110">
    <property type="entry name" value="Ankyrin_rpt"/>
</dbReference>
<organism evidence="4 5">
    <name type="scientific">Latimeria chalumnae</name>
    <name type="common">Coelacanth</name>
    <dbReference type="NCBI Taxonomy" id="7897"/>
    <lineage>
        <taxon>Eukaryota</taxon>
        <taxon>Metazoa</taxon>
        <taxon>Chordata</taxon>
        <taxon>Craniata</taxon>
        <taxon>Vertebrata</taxon>
        <taxon>Euteleostomi</taxon>
        <taxon>Coelacanthiformes</taxon>
        <taxon>Coelacanthidae</taxon>
        <taxon>Latimeria</taxon>
    </lineage>
</organism>
<dbReference type="InterPro" id="IPR052801">
    <property type="entry name" value="Ankyrin-EF-hand"/>
</dbReference>
<dbReference type="EMBL" id="AFYH01250809">
    <property type="status" value="NOT_ANNOTATED_CDS"/>
    <property type="molecule type" value="Genomic_DNA"/>
</dbReference>
<dbReference type="PANTHER" id="PTHR24127:SF1">
    <property type="entry name" value="ANKYRIN REPEAT AND EF-HAND DOMAIN-CONTAINING PROTEIN 1"/>
    <property type="match status" value="1"/>
</dbReference>
<dbReference type="Gene3D" id="1.10.238.10">
    <property type="entry name" value="EF-hand"/>
    <property type="match status" value="1"/>
</dbReference>
<keyword evidence="5" id="KW-1185">Reference proteome</keyword>
<dbReference type="PROSITE" id="PS50222">
    <property type="entry name" value="EF_HAND_2"/>
    <property type="match status" value="1"/>
</dbReference>
<gene>
    <name evidence="4" type="primary">ANKEF1</name>
</gene>
<dbReference type="GeneTree" id="ENSGT00940000156852"/>
<feature type="repeat" description="ANK" evidence="1">
    <location>
        <begin position="47"/>
        <end position="79"/>
    </location>
</feature>
<dbReference type="EMBL" id="AFYH01250811">
    <property type="status" value="NOT_ANNOTATED_CDS"/>
    <property type="molecule type" value="Genomic_DNA"/>
</dbReference>
<dbReference type="SUPFAM" id="SSF48403">
    <property type="entry name" value="Ankyrin repeat"/>
    <property type="match status" value="2"/>
</dbReference>
<sequence>MSIAQGRLEILQVYKLLQCVRQNDKKQIGKLIKFGIANLINFAEPNEGECALHLASVANNIDMCKFLLELGAHPNVQDKQGRTPFMKAAELGHDQLLELLAFADADMTLVDNDGQGILFYCVCPTKRHTQCVQIALEHGADPNNRSLNGKPALLFTCEQAQEQECKEMCLQILEKGADPNGMDEESGRTVLMEAANAGATEVVRVILQKGGKVNTLDKGRYHAGHYAAKGGFFQILRALSAYGGDLGVIAMDGNTPLHLAAKGGFADCCKFIVQRGCNPKLKNQEGKTARAVAKESAHKPAMKEIRKGERYFTKYSKPQVHNPNEPWAILFYDWSLEHEKVLRSAFEVMDLGDGTVAKEDFALVIQGKEAPIEFEDLQKIMQVHDKNRLGSVNINEFFKGSKYLQKTFLMASYEPKKKKGKKGGKKGKASIPLPICIVPENLIHRRDDGGPPHFMIESYRHFTDYSRFSRDHPPVHPLQDDSAWYLDWPDKSFTNVNYAVKADDIESLNRAFAQGVPVDVRDRFYKTPLMAACASGNFEVAKFLIAMGADVNASDNFKWTPLHHACHAGQLDIIQLLVNSGVQIDTAAINGSTPLMRAVESCRLECVQYLINCGAKVQLQNKKEQNALDISREYTDLRIYEVVKAKLDSLPKPKDKKGKGKGKGKAPGKPKTTDAAKAAAAKDKSLTLPAADPNTLLSGQKKEILHESVLYQQSLITSGAVNKVDITFVPRTVWGHQPTTEELIKKREARRERFTYEVDFDDFMMPFKKNFMTKSIALGGPNAK</sequence>
<feature type="compositionally biased region" description="Low complexity" evidence="2">
    <location>
        <begin position="669"/>
        <end position="679"/>
    </location>
</feature>
<dbReference type="InterPro" id="IPR002048">
    <property type="entry name" value="EF_hand_dom"/>
</dbReference>
<feature type="region of interest" description="Disordered" evidence="2">
    <location>
        <begin position="650"/>
        <end position="684"/>
    </location>
</feature>
<dbReference type="Proteomes" id="UP000008672">
    <property type="component" value="Unassembled WGS sequence"/>
</dbReference>
<evidence type="ECO:0000259" key="3">
    <source>
        <dbReference type="PROSITE" id="PS50222"/>
    </source>
</evidence>
<dbReference type="STRING" id="7897.ENSLACP00000022995"/>
<dbReference type="PRINTS" id="PR01415">
    <property type="entry name" value="ANKYRIN"/>
</dbReference>
<dbReference type="InterPro" id="IPR011992">
    <property type="entry name" value="EF-hand-dom_pair"/>
</dbReference>
<dbReference type="OMA" id="ATDNFMW"/>
<dbReference type="Gene3D" id="1.25.40.20">
    <property type="entry name" value="Ankyrin repeat-containing domain"/>
    <property type="match status" value="3"/>
</dbReference>
<evidence type="ECO:0000313" key="4">
    <source>
        <dbReference type="Ensembl" id="ENSLACP00000022995.1"/>
    </source>
</evidence>
<evidence type="ECO:0000313" key="5">
    <source>
        <dbReference type="Proteomes" id="UP000008672"/>
    </source>
</evidence>
<dbReference type="CDD" id="cd00051">
    <property type="entry name" value="EFh"/>
    <property type="match status" value="1"/>
</dbReference>
<dbReference type="PANTHER" id="PTHR24127">
    <property type="entry name" value="ANKYRIN REPEAT AND EF-HAND DOMAIN-CONTAINING PROTEIN 1"/>
    <property type="match status" value="1"/>
</dbReference>
<dbReference type="PROSITE" id="PS50088">
    <property type="entry name" value="ANK_REPEAT"/>
    <property type="match status" value="7"/>
</dbReference>
<feature type="compositionally biased region" description="Basic residues" evidence="2">
    <location>
        <begin position="654"/>
        <end position="668"/>
    </location>
</feature>
<reference evidence="4" key="3">
    <citation type="submission" date="2025-09" db="UniProtKB">
        <authorList>
            <consortium name="Ensembl"/>
        </authorList>
    </citation>
    <scope>IDENTIFICATION</scope>
</reference>
<name>M3XJT9_LATCH</name>
<dbReference type="Pfam" id="PF00023">
    <property type="entry name" value="Ank"/>
    <property type="match status" value="1"/>
</dbReference>
<reference evidence="5" key="1">
    <citation type="submission" date="2011-08" db="EMBL/GenBank/DDBJ databases">
        <title>The draft genome of Latimeria chalumnae.</title>
        <authorList>
            <person name="Di Palma F."/>
            <person name="Alfoldi J."/>
            <person name="Johnson J."/>
            <person name="Berlin A."/>
            <person name="Gnerre S."/>
            <person name="Jaffe D."/>
            <person name="MacCallum I."/>
            <person name="Young S."/>
            <person name="Walker B.J."/>
            <person name="Lander E."/>
            <person name="Lindblad-Toh K."/>
        </authorList>
    </citation>
    <scope>NUCLEOTIDE SEQUENCE [LARGE SCALE GENOMIC DNA]</scope>
    <source>
        <strain evidence="5">Wild caught</strain>
    </source>
</reference>
<keyword evidence="1" id="KW-0040">ANK repeat</keyword>
<evidence type="ECO:0000256" key="2">
    <source>
        <dbReference type="SAM" id="MobiDB-lite"/>
    </source>
</evidence>
<feature type="repeat" description="ANK" evidence="1">
    <location>
        <begin position="252"/>
        <end position="284"/>
    </location>
</feature>
<dbReference type="AlphaFoldDB" id="M3XJT9"/>
<feature type="repeat" description="ANK" evidence="1">
    <location>
        <begin position="590"/>
        <end position="622"/>
    </location>
</feature>